<keyword evidence="2" id="KW-0540">Nuclease</keyword>
<dbReference type="RefSeq" id="WP_386823999.1">
    <property type="nucleotide sequence ID" value="NZ_JBHTIF010000001.1"/>
</dbReference>
<dbReference type="EMBL" id="JBHTIF010000001">
    <property type="protein sequence ID" value="MFD0724348.1"/>
    <property type="molecule type" value="Genomic_DNA"/>
</dbReference>
<dbReference type="InterPro" id="IPR002711">
    <property type="entry name" value="HNH"/>
</dbReference>
<evidence type="ECO:0000313" key="2">
    <source>
        <dbReference type="EMBL" id="MFD0724348.1"/>
    </source>
</evidence>
<dbReference type="Proteomes" id="UP001597110">
    <property type="component" value="Unassembled WGS sequence"/>
</dbReference>
<dbReference type="GO" id="GO:0004519">
    <property type="term" value="F:endonuclease activity"/>
    <property type="evidence" value="ECO:0007669"/>
    <property type="project" value="UniProtKB-KW"/>
</dbReference>
<keyword evidence="2" id="KW-0378">Hydrolase</keyword>
<proteinExistence type="predicted"/>
<keyword evidence="2" id="KW-0255">Endonuclease</keyword>
<protein>
    <submittedName>
        <fullName evidence="2">HNH endonuclease</fullName>
    </submittedName>
</protein>
<dbReference type="InterPro" id="IPR003615">
    <property type="entry name" value="HNH_nuc"/>
</dbReference>
<dbReference type="Pfam" id="PF01844">
    <property type="entry name" value="HNH"/>
    <property type="match status" value="1"/>
</dbReference>
<dbReference type="Gene3D" id="1.10.30.50">
    <property type="match status" value="1"/>
</dbReference>
<evidence type="ECO:0000259" key="1">
    <source>
        <dbReference type="Pfam" id="PF01844"/>
    </source>
</evidence>
<reference evidence="3" key="1">
    <citation type="journal article" date="2019" name="Int. J. Syst. Evol. Microbiol.">
        <title>The Global Catalogue of Microorganisms (GCM) 10K type strain sequencing project: providing services to taxonomists for standard genome sequencing and annotation.</title>
        <authorList>
            <consortium name="The Broad Institute Genomics Platform"/>
            <consortium name="The Broad Institute Genome Sequencing Center for Infectious Disease"/>
            <person name="Wu L."/>
            <person name="Ma J."/>
        </authorList>
    </citation>
    <scope>NUCLEOTIDE SEQUENCE [LARGE SCALE GENOMIC DNA]</scope>
    <source>
        <strain evidence="3">CCUG 55585</strain>
    </source>
</reference>
<accession>A0ABW2Y8T3</accession>
<sequence>MAASPEELQSFARAHGLKAREARALLATAEHLHARRDGGGDSPENIVAAHHVCNRRRHQAPRPKSPEEYRSRVQRRCRNGKWHSTRVLRLMPLHQCPS</sequence>
<gene>
    <name evidence="2" type="ORF">ACFQ0E_01925</name>
</gene>
<feature type="domain" description="HNH" evidence="1">
    <location>
        <begin position="27"/>
        <end position="59"/>
    </location>
</feature>
<name>A0ABW2Y8T3_9GAMM</name>
<dbReference type="CDD" id="cd00085">
    <property type="entry name" value="HNHc"/>
    <property type="match status" value="1"/>
</dbReference>
<evidence type="ECO:0000313" key="3">
    <source>
        <dbReference type="Proteomes" id="UP001597110"/>
    </source>
</evidence>
<comment type="caution">
    <text evidence="2">The sequence shown here is derived from an EMBL/GenBank/DDBJ whole genome shotgun (WGS) entry which is preliminary data.</text>
</comment>
<keyword evidence="3" id="KW-1185">Reference proteome</keyword>
<organism evidence="2 3">
    <name type="scientific">Lysobacter brunescens</name>
    <dbReference type="NCBI Taxonomy" id="262323"/>
    <lineage>
        <taxon>Bacteria</taxon>
        <taxon>Pseudomonadati</taxon>
        <taxon>Pseudomonadota</taxon>
        <taxon>Gammaproteobacteria</taxon>
        <taxon>Lysobacterales</taxon>
        <taxon>Lysobacteraceae</taxon>
        <taxon>Lysobacter</taxon>
    </lineage>
</organism>